<proteinExistence type="inferred from homology"/>
<organism evidence="2 3">
    <name type="scientific">Trichoplax adhaerens</name>
    <name type="common">Trichoplax reptans</name>
    <dbReference type="NCBI Taxonomy" id="10228"/>
    <lineage>
        <taxon>Eukaryota</taxon>
        <taxon>Metazoa</taxon>
        <taxon>Placozoa</taxon>
        <taxon>Uniplacotomia</taxon>
        <taxon>Trichoplacea</taxon>
        <taxon>Trichoplacidae</taxon>
        <taxon>Trichoplax</taxon>
    </lineage>
</organism>
<dbReference type="SUPFAM" id="SSF48264">
    <property type="entry name" value="Cytochrome P450"/>
    <property type="match status" value="1"/>
</dbReference>
<dbReference type="EMBL" id="DS985242">
    <property type="protein sequence ID" value="EDV28128.1"/>
    <property type="molecule type" value="Genomic_DNA"/>
</dbReference>
<dbReference type="CTD" id="6751177"/>
<dbReference type="GO" id="GO:0004497">
    <property type="term" value="F:monooxygenase activity"/>
    <property type="evidence" value="ECO:0000318"/>
    <property type="project" value="GO_Central"/>
</dbReference>
<dbReference type="HOGENOM" id="CLU_560610_0_0_1"/>
<evidence type="ECO:0000256" key="1">
    <source>
        <dbReference type="ARBA" id="ARBA00010617"/>
    </source>
</evidence>
<dbReference type="PRINTS" id="PR00463">
    <property type="entry name" value="EP450I"/>
</dbReference>
<dbReference type="OMA" id="FDMIHIA"/>
<dbReference type="PhylomeDB" id="B3RP48"/>
<dbReference type="InParanoid" id="B3RP48"/>
<dbReference type="GO" id="GO:0020037">
    <property type="term" value="F:heme binding"/>
    <property type="evidence" value="ECO:0007669"/>
    <property type="project" value="InterPro"/>
</dbReference>
<dbReference type="GO" id="GO:0016705">
    <property type="term" value="F:oxidoreductase activity, acting on paired donors, with incorporation or reduction of molecular oxygen"/>
    <property type="evidence" value="ECO:0007669"/>
    <property type="project" value="InterPro"/>
</dbReference>
<dbReference type="InterPro" id="IPR036396">
    <property type="entry name" value="Cyt_P450_sf"/>
</dbReference>
<gene>
    <name evidence="2" type="ORF">TRIADDRAFT_53403</name>
</gene>
<dbReference type="Gene3D" id="1.10.630.10">
    <property type="entry name" value="Cytochrome P450"/>
    <property type="match status" value="2"/>
</dbReference>
<evidence type="ECO:0000313" key="2">
    <source>
        <dbReference type="EMBL" id="EDV28128.1"/>
    </source>
</evidence>
<name>B3RP48_TRIAD</name>
<reference evidence="2 3" key="1">
    <citation type="journal article" date="2008" name="Nature">
        <title>The Trichoplax genome and the nature of placozoans.</title>
        <authorList>
            <person name="Srivastava M."/>
            <person name="Begovic E."/>
            <person name="Chapman J."/>
            <person name="Putnam N.H."/>
            <person name="Hellsten U."/>
            <person name="Kawashima T."/>
            <person name="Kuo A."/>
            <person name="Mitros T."/>
            <person name="Salamov A."/>
            <person name="Carpenter M.L."/>
            <person name="Signorovitch A.Y."/>
            <person name="Moreno M.A."/>
            <person name="Kamm K."/>
            <person name="Grimwood J."/>
            <person name="Schmutz J."/>
            <person name="Shapiro H."/>
            <person name="Grigoriev I.V."/>
            <person name="Buss L.W."/>
            <person name="Schierwater B."/>
            <person name="Dellaporta S.L."/>
            <person name="Rokhsar D.S."/>
        </authorList>
    </citation>
    <scope>NUCLEOTIDE SEQUENCE [LARGE SCALE GENOMIC DNA]</scope>
    <source>
        <strain evidence="2 3">Grell-BS-1999</strain>
    </source>
</reference>
<dbReference type="AlphaFoldDB" id="B3RP48"/>
<comment type="similarity">
    <text evidence="1">Belongs to the cytochrome P450 family.</text>
</comment>
<protein>
    <submittedName>
        <fullName evidence="2">Uncharacterized protein</fullName>
    </submittedName>
</protein>
<dbReference type="KEGG" id="tad:TRIADDRAFT_53403"/>
<dbReference type="GeneID" id="6751177"/>
<dbReference type="RefSeq" id="XP_002109962.1">
    <property type="nucleotide sequence ID" value="XM_002109926.1"/>
</dbReference>
<dbReference type="Pfam" id="PF00067">
    <property type="entry name" value="p450"/>
    <property type="match status" value="1"/>
</dbReference>
<dbReference type="OrthoDB" id="2789670at2759"/>
<dbReference type="Proteomes" id="UP000009022">
    <property type="component" value="Unassembled WGS sequence"/>
</dbReference>
<dbReference type="GO" id="GO:0005506">
    <property type="term" value="F:iron ion binding"/>
    <property type="evidence" value="ECO:0007669"/>
    <property type="project" value="InterPro"/>
</dbReference>
<sequence length="487" mass="56058">MDNDKEMESTKPEEKRDTIPGFFTSLNNWYCMSKLQHKGHLFFHEEQQRHKRSIFRVNLGYDAIAILTNEESQLLFDSSKVAKEDCYGIALQNVQSLTNYPIASLWSDQAKKDRKSLINDVVQLIPVNYFIKVVSDTIKEHFQRWEDKYEVYLGNGPPGNWERDIQEFCSNAISSLLLGTRVEFQSASDCLEAMLMISRLFVKTGSFNRGIKATKVLLQQIEQSPNFKKLAKIGECYSLTQDFVKINILYIMMQDKEHLIQSTSQVLTNHSGLSESAMLDMTDLKSFVMETLIANNGLYHINTPNRNDMNISVDGSTYNIRKGQRLLANLYWANRDPKWFDNPDEFQPFRFSNYPSLKRCLLWEYGCFGDEFEGLEENKIIPVRDVADARSLLFSAGNQYYVIKTTTTITRFRDGKPVVEVNEEYKSGQGKDGMSELKSVLKANDINESVIHTVNHSTTSNLGSAHKNVIIRKRSRKQKQKSTEKND</sequence>
<accession>B3RP48</accession>
<dbReference type="InterPro" id="IPR002401">
    <property type="entry name" value="Cyt_P450_E_grp-I"/>
</dbReference>
<evidence type="ECO:0000313" key="3">
    <source>
        <dbReference type="Proteomes" id="UP000009022"/>
    </source>
</evidence>
<dbReference type="InterPro" id="IPR001128">
    <property type="entry name" value="Cyt_P450"/>
</dbReference>
<keyword evidence="3" id="KW-1185">Reference proteome</keyword>